<accession>A0A1B0CWP3</accession>
<evidence type="ECO:0000313" key="1">
    <source>
        <dbReference type="EnsemblMetazoa" id="LLOJ009427-PA"/>
    </source>
</evidence>
<dbReference type="AlphaFoldDB" id="A0A1B0CWP3"/>
<keyword evidence="2" id="KW-1185">Reference proteome</keyword>
<dbReference type="Proteomes" id="UP000092461">
    <property type="component" value="Unassembled WGS sequence"/>
</dbReference>
<dbReference type="VEuPathDB" id="VectorBase:LLOJ009427"/>
<evidence type="ECO:0000313" key="2">
    <source>
        <dbReference type="Proteomes" id="UP000092461"/>
    </source>
</evidence>
<sequence>MAAEHTFFGTWEIMECSISGTPDSLGLKGVKFRLDEMGDITWYSDVVHPIDGGQLAAEERDTEFVAIRNEFTEILFSCETFEVVELLSNGPGLTFGAYAGHNIEFKTTTF</sequence>
<dbReference type="VEuPathDB" id="VectorBase:LLONM1_003435"/>
<dbReference type="EnsemblMetazoa" id="LLOJ009427-RA">
    <property type="protein sequence ID" value="LLOJ009427-PA"/>
    <property type="gene ID" value="LLOJ009427"/>
</dbReference>
<protein>
    <submittedName>
        <fullName evidence="1">Uncharacterized protein</fullName>
    </submittedName>
</protein>
<dbReference type="EMBL" id="AJWK01032727">
    <property type="status" value="NOT_ANNOTATED_CDS"/>
    <property type="molecule type" value="Genomic_DNA"/>
</dbReference>
<name>A0A1B0CWP3_LUTLO</name>
<organism evidence="1 2">
    <name type="scientific">Lutzomyia longipalpis</name>
    <name type="common">Sand fly</name>
    <dbReference type="NCBI Taxonomy" id="7200"/>
    <lineage>
        <taxon>Eukaryota</taxon>
        <taxon>Metazoa</taxon>
        <taxon>Ecdysozoa</taxon>
        <taxon>Arthropoda</taxon>
        <taxon>Hexapoda</taxon>
        <taxon>Insecta</taxon>
        <taxon>Pterygota</taxon>
        <taxon>Neoptera</taxon>
        <taxon>Endopterygota</taxon>
        <taxon>Diptera</taxon>
        <taxon>Nematocera</taxon>
        <taxon>Psychodoidea</taxon>
        <taxon>Psychodidae</taxon>
        <taxon>Lutzomyia</taxon>
        <taxon>Lutzomyia</taxon>
    </lineage>
</organism>
<reference evidence="1" key="1">
    <citation type="submission" date="2020-05" db="UniProtKB">
        <authorList>
            <consortium name="EnsemblMetazoa"/>
        </authorList>
    </citation>
    <scope>IDENTIFICATION</scope>
    <source>
        <strain evidence="1">Jacobina</strain>
    </source>
</reference>
<proteinExistence type="predicted"/>